<name>A1BDF6_CHLPD</name>
<dbReference type="KEGG" id="cph:Cpha266_0374"/>
<evidence type="ECO:0000259" key="6">
    <source>
        <dbReference type="Pfam" id="PF03755"/>
    </source>
</evidence>
<keyword evidence="2" id="KW-0540">Nuclease</keyword>
<evidence type="ECO:0000256" key="3">
    <source>
        <dbReference type="ARBA" id="ARBA00022759"/>
    </source>
</evidence>
<dbReference type="STRING" id="290317.Cpha266_0374"/>
<evidence type="ECO:0000313" key="8">
    <source>
        <dbReference type="EMBL" id="ABL64433.1"/>
    </source>
</evidence>
<dbReference type="GO" id="GO:0016787">
    <property type="term" value="F:hydrolase activity"/>
    <property type="evidence" value="ECO:0007669"/>
    <property type="project" value="UniProtKB-KW"/>
</dbReference>
<comment type="similarity">
    <text evidence="5">Belongs to the YicC/YloC family.</text>
</comment>
<organism evidence="8 9">
    <name type="scientific">Chlorobium phaeobacteroides (strain DSM 266 / SMG 266 / 2430)</name>
    <dbReference type="NCBI Taxonomy" id="290317"/>
    <lineage>
        <taxon>Bacteria</taxon>
        <taxon>Pseudomonadati</taxon>
        <taxon>Chlorobiota</taxon>
        <taxon>Chlorobiia</taxon>
        <taxon>Chlorobiales</taxon>
        <taxon>Chlorobiaceae</taxon>
        <taxon>Chlorobium/Pelodictyon group</taxon>
        <taxon>Chlorobium</taxon>
    </lineage>
</organism>
<comment type="cofactor">
    <cofactor evidence="1">
        <name>a divalent metal cation</name>
        <dbReference type="ChEBI" id="CHEBI:60240"/>
    </cofactor>
</comment>
<sequence>MQRYIMLESMTGYGSAEAVDNGVRVFVELRSVNNRFAEVSVKLPRQLLAFELEVRELVRSTFQRGKISASIQVQADQEVDFPLRVNPLKVKACRELLDDVRMAAGIDAPVSLEHVLRFSEIFETGNTVLDNTEWLWSFVKKLLQDAMHKLKEMRRKEGEELSLDFTARIAQIERTLAEISSASQGNLQAARKKLASKAELIAGQDIAYSRDRLEMELVLAADKLDITEEFTRFSSHNKFFLEELNNDESGTGRKLNFLLQEQLREANTIASKSQSAEISQKIVHVKEELEKIREQLQNIE</sequence>
<evidence type="ECO:0000259" key="7">
    <source>
        <dbReference type="Pfam" id="PF08340"/>
    </source>
</evidence>
<dbReference type="AlphaFoldDB" id="A1BDF6"/>
<keyword evidence="4" id="KW-0378">Hydrolase</keyword>
<accession>A1BDF6</accession>
<reference evidence="8 9" key="1">
    <citation type="submission" date="2006-12" db="EMBL/GenBank/DDBJ databases">
        <title>Complete sequence of Chlorobium phaeobacteroides DSM 266.</title>
        <authorList>
            <consortium name="US DOE Joint Genome Institute"/>
            <person name="Copeland A."/>
            <person name="Lucas S."/>
            <person name="Lapidus A."/>
            <person name="Barry K."/>
            <person name="Detter J.C."/>
            <person name="Glavina del Rio T."/>
            <person name="Hammon N."/>
            <person name="Israni S."/>
            <person name="Pitluck S."/>
            <person name="Goltsman E."/>
            <person name="Schmutz J."/>
            <person name="Larimer F."/>
            <person name="Land M."/>
            <person name="Hauser L."/>
            <person name="Mikhailova N."/>
            <person name="Li T."/>
            <person name="Overmann J."/>
            <person name="Bryant D.A."/>
            <person name="Richardson P."/>
        </authorList>
    </citation>
    <scope>NUCLEOTIDE SEQUENCE [LARGE SCALE GENOMIC DNA]</scope>
    <source>
        <strain evidence="8 9">DSM 266</strain>
    </source>
</reference>
<evidence type="ECO:0000256" key="2">
    <source>
        <dbReference type="ARBA" id="ARBA00022722"/>
    </source>
</evidence>
<dbReference type="HOGENOM" id="CLU_076609_1_0_10"/>
<gene>
    <name evidence="8" type="ordered locus">Cpha266_0374</name>
</gene>
<proteinExistence type="inferred from homology"/>
<evidence type="ECO:0000256" key="4">
    <source>
        <dbReference type="ARBA" id="ARBA00022801"/>
    </source>
</evidence>
<protein>
    <recommendedName>
        <fullName evidence="10">YicC family protein</fullName>
    </recommendedName>
</protein>
<dbReference type="EMBL" id="CP000492">
    <property type="protein sequence ID" value="ABL64433.1"/>
    <property type="molecule type" value="Genomic_DNA"/>
</dbReference>
<dbReference type="InterPro" id="IPR013551">
    <property type="entry name" value="YicC-like_C"/>
</dbReference>
<dbReference type="InterPro" id="IPR013527">
    <property type="entry name" value="YicC-like_N"/>
</dbReference>
<dbReference type="eggNOG" id="COG1561">
    <property type="taxonomic scope" value="Bacteria"/>
</dbReference>
<dbReference type="InterPro" id="IPR005229">
    <property type="entry name" value="YicC/YloC-like"/>
</dbReference>
<dbReference type="GO" id="GO:0004521">
    <property type="term" value="F:RNA endonuclease activity"/>
    <property type="evidence" value="ECO:0007669"/>
    <property type="project" value="InterPro"/>
</dbReference>
<evidence type="ECO:0000256" key="5">
    <source>
        <dbReference type="ARBA" id="ARBA00035648"/>
    </source>
</evidence>
<dbReference type="PANTHER" id="PTHR30636">
    <property type="entry name" value="UPF0701 PROTEIN YICC"/>
    <property type="match status" value="1"/>
</dbReference>
<keyword evidence="9" id="KW-1185">Reference proteome</keyword>
<feature type="domain" description="Endoribonuclease YicC-like C-terminal" evidence="7">
    <location>
        <begin position="182"/>
        <end position="300"/>
    </location>
</feature>
<dbReference type="Proteomes" id="UP000008701">
    <property type="component" value="Chromosome"/>
</dbReference>
<keyword evidence="3" id="KW-0255">Endonuclease</keyword>
<dbReference type="Pfam" id="PF03755">
    <property type="entry name" value="YicC-like_N"/>
    <property type="match status" value="1"/>
</dbReference>
<dbReference type="NCBIfam" id="TIGR00255">
    <property type="entry name" value="YicC/YloC family endoribonuclease"/>
    <property type="match status" value="1"/>
</dbReference>
<dbReference type="PANTHER" id="PTHR30636:SF3">
    <property type="entry name" value="UPF0701 PROTEIN YICC"/>
    <property type="match status" value="1"/>
</dbReference>
<evidence type="ECO:0008006" key="10">
    <source>
        <dbReference type="Google" id="ProtNLM"/>
    </source>
</evidence>
<evidence type="ECO:0000256" key="1">
    <source>
        <dbReference type="ARBA" id="ARBA00001968"/>
    </source>
</evidence>
<evidence type="ECO:0000313" key="9">
    <source>
        <dbReference type="Proteomes" id="UP000008701"/>
    </source>
</evidence>
<feature type="domain" description="Endoribonuclease YicC-like N-terminal" evidence="6">
    <location>
        <begin position="8"/>
        <end position="161"/>
    </location>
</feature>
<dbReference type="Pfam" id="PF08340">
    <property type="entry name" value="YicC-like_C"/>
    <property type="match status" value="1"/>
</dbReference>